<keyword evidence="1" id="KW-0418">Kinase</keyword>
<name>A0A7K3QL27_9ACTN</name>
<evidence type="ECO:0000313" key="4">
    <source>
        <dbReference type="EMBL" id="NEB90583.1"/>
    </source>
</evidence>
<dbReference type="InterPro" id="IPR050267">
    <property type="entry name" value="Anti-sigma-factor_SerPK"/>
</dbReference>
<sequence>MAAIPVQRAGGTGADEAPAPFGTRPLAEGGAILPGSPAAPGSARTLVRAAFTDWAALGLTGPDGADRLREDATAVVSELVTNAVVHAGTEVEVDWRLEESGAFTVEVHDQHPARAPRDPADDTPYETSEHGRGLRLVATLAESWGVTYRTGRKTVWARLPPGGTEEPAGPAPAPALV</sequence>
<keyword evidence="1" id="KW-0808">Transferase</keyword>
<evidence type="ECO:0000313" key="5">
    <source>
        <dbReference type="Proteomes" id="UP000470520"/>
    </source>
</evidence>
<organism evidence="4 5">
    <name type="scientific">Streptomyces bauhiniae</name>
    <dbReference type="NCBI Taxonomy" id="2340725"/>
    <lineage>
        <taxon>Bacteria</taxon>
        <taxon>Bacillati</taxon>
        <taxon>Actinomycetota</taxon>
        <taxon>Actinomycetes</taxon>
        <taxon>Kitasatosporales</taxon>
        <taxon>Streptomycetaceae</taxon>
        <taxon>Streptomyces</taxon>
    </lineage>
</organism>
<feature type="domain" description="Histidine kinase/HSP90-like ATPase" evidence="3">
    <location>
        <begin position="37"/>
        <end position="158"/>
    </location>
</feature>
<feature type="compositionally biased region" description="Basic and acidic residues" evidence="2">
    <location>
        <begin position="108"/>
        <end position="120"/>
    </location>
</feature>
<accession>A0A7K3QL27</accession>
<feature type="region of interest" description="Disordered" evidence="2">
    <location>
        <begin position="108"/>
        <end position="131"/>
    </location>
</feature>
<dbReference type="InterPro" id="IPR036890">
    <property type="entry name" value="HATPase_C_sf"/>
</dbReference>
<dbReference type="InterPro" id="IPR003594">
    <property type="entry name" value="HATPase_dom"/>
</dbReference>
<keyword evidence="1" id="KW-0723">Serine/threonine-protein kinase</keyword>
<evidence type="ECO:0000256" key="1">
    <source>
        <dbReference type="ARBA" id="ARBA00022527"/>
    </source>
</evidence>
<dbReference type="PANTHER" id="PTHR35526:SF3">
    <property type="entry name" value="ANTI-SIGMA-F FACTOR RSBW"/>
    <property type="match status" value="1"/>
</dbReference>
<dbReference type="CDD" id="cd16936">
    <property type="entry name" value="HATPase_RsbW-like"/>
    <property type="match status" value="1"/>
</dbReference>
<dbReference type="EMBL" id="JAAGMR010000022">
    <property type="protein sequence ID" value="NEB90583.1"/>
    <property type="molecule type" value="Genomic_DNA"/>
</dbReference>
<dbReference type="Pfam" id="PF13581">
    <property type="entry name" value="HATPase_c_2"/>
    <property type="match status" value="1"/>
</dbReference>
<dbReference type="GO" id="GO:0004674">
    <property type="term" value="F:protein serine/threonine kinase activity"/>
    <property type="evidence" value="ECO:0007669"/>
    <property type="project" value="UniProtKB-KW"/>
</dbReference>
<reference evidence="4 5" key="1">
    <citation type="submission" date="2020-01" db="EMBL/GenBank/DDBJ databases">
        <title>Insect and environment-associated Actinomycetes.</title>
        <authorList>
            <person name="Currrie C."/>
            <person name="Chevrette M."/>
            <person name="Carlson C."/>
            <person name="Stubbendieck R."/>
            <person name="Wendt-Pienkowski E."/>
        </authorList>
    </citation>
    <scope>NUCLEOTIDE SEQUENCE [LARGE SCALE GENOMIC DNA]</scope>
    <source>
        <strain evidence="4 5">SID7754</strain>
    </source>
</reference>
<feature type="non-terminal residue" evidence="4">
    <location>
        <position position="177"/>
    </location>
</feature>
<feature type="region of interest" description="Disordered" evidence="2">
    <location>
        <begin position="158"/>
        <end position="177"/>
    </location>
</feature>
<dbReference type="Proteomes" id="UP000470520">
    <property type="component" value="Unassembled WGS sequence"/>
</dbReference>
<feature type="region of interest" description="Disordered" evidence="2">
    <location>
        <begin position="1"/>
        <end position="39"/>
    </location>
</feature>
<protein>
    <submittedName>
        <fullName evidence="4">Protein phosphatase</fullName>
    </submittedName>
</protein>
<evidence type="ECO:0000256" key="2">
    <source>
        <dbReference type="SAM" id="MobiDB-lite"/>
    </source>
</evidence>
<dbReference type="PANTHER" id="PTHR35526">
    <property type="entry name" value="ANTI-SIGMA-F FACTOR RSBW-RELATED"/>
    <property type="match status" value="1"/>
</dbReference>
<comment type="caution">
    <text evidence="4">The sequence shown here is derived from an EMBL/GenBank/DDBJ whole genome shotgun (WGS) entry which is preliminary data.</text>
</comment>
<proteinExistence type="predicted"/>
<evidence type="ECO:0000259" key="3">
    <source>
        <dbReference type="Pfam" id="PF13581"/>
    </source>
</evidence>
<dbReference type="AlphaFoldDB" id="A0A7K3QL27"/>
<dbReference type="SUPFAM" id="SSF55874">
    <property type="entry name" value="ATPase domain of HSP90 chaperone/DNA topoisomerase II/histidine kinase"/>
    <property type="match status" value="1"/>
</dbReference>
<gene>
    <name evidence="4" type="ORF">G3I21_02330</name>
</gene>
<dbReference type="Gene3D" id="3.30.565.10">
    <property type="entry name" value="Histidine kinase-like ATPase, C-terminal domain"/>
    <property type="match status" value="1"/>
</dbReference>